<dbReference type="InterPro" id="IPR055170">
    <property type="entry name" value="GFO_IDH_MocA-like_dom"/>
</dbReference>
<dbReference type="Proteomes" id="UP001202117">
    <property type="component" value="Unassembled WGS sequence"/>
</dbReference>
<dbReference type="Pfam" id="PF22725">
    <property type="entry name" value="GFO_IDH_MocA_C3"/>
    <property type="match status" value="1"/>
</dbReference>
<dbReference type="Pfam" id="PF01408">
    <property type="entry name" value="GFO_IDH_MocA"/>
    <property type="match status" value="1"/>
</dbReference>
<keyword evidence="4" id="KW-1185">Reference proteome</keyword>
<comment type="caution">
    <text evidence="3">The sequence shown here is derived from an EMBL/GenBank/DDBJ whole genome shotgun (WGS) entry which is preliminary data.</text>
</comment>
<accession>A0ABS9RWP3</accession>
<evidence type="ECO:0000313" key="3">
    <source>
        <dbReference type="EMBL" id="MCH4564257.1"/>
    </source>
</evidence>
<dbReference type="InterPro" id="IPR000683">
    <property type="entry name" value="Gfo/Idh/MocA-like_OxRdtase_N"/>
</dbReference>
<proteinExistence type="predicted"/>
<dbReference type="PANTHER" id="PTHR43708">
    <property type="entry name" value="CONSERVED EXPRESSED OXIDOREDUCTASE (EUROFUNG)"/>
    <property type="match status" value="1"/>
</dbReference>
<evidence type="ECO:0000313" key="4">
    <source>
        <dbReference type="Proteomes" id="UP001202117"/>
    </source>
</evidence>
<reference evidence="3 4" key="1">
    <citation type="submission" date="2022-02" db="EMBL/GenBank/DDBJ databases">
        <title>Halomonas fukangensis sp. nov., a halophilic bacterium isolated from a bulk soil of Kalidium foliatum at Fukang.</title>
        <authorList>
            <person name="Huang Y."/>
        </authorList>
    </citation>
    <scope>NUCLEOTIDE SEQUENCE [LARGE SCALE GENOMIC DNA]</scope>
    <source>
        <strain evidence="3 4">EGI 63088</strain>
    </source>
</reference>
<dbReference type="Gene3D" id="3.40.50.720">
    <property type="entry name" value="NAD(P)-binding Rossmann-like Domain"/>
    <property type="match status" value="1"/>
</dbReference>
<feature type="domain" description="GFO/IDH/MocA-like oxidoreductase" evidence="2">
    <location>
        <begin position="144"/>
        <end position="277"/>
    </location>
</feature>
<evidence type="ECO:0000259" key="1">
    <source>
        <dbReference type="Pfam" id="PF01408"/>
    </source>
</evidence>
<protein>
    <submittedName>
        <fullName evidence="3">Gfo/Idh/MocA family oxidoreductase</fullName>
    </submittedName>
</protein>
<evidence type="ECO:0000259" key="2">
    <source>
        <dbReference type="Pfam" id="PF22725"/>
    </source>
</evidence>
<dbReference type="PANTHER" id="PTHR43708:SF3">
    <property type="entry name" value="OXIDOREDUCTASE"/>
    <property type="match status" value="1"/>
</dbReference>
<dbReference type="EMBL" id="JAKVPY010000017">
    <property type="protein sequence ID" value="MCH4564257.1"/>
    <property type="molecule type" value="Genomic_DNA"/>
</dbReference>
<feature type="domain" description="Gfo/Idh/MocA-like oxidoreductase N-terminal" evidence="1">
    <location>
        <begin position="6"/>
        <end position="134"/>
    </location>
</feature>
<gene>
    <name evidence="3" type="ORF">MKP05_14170</name>
</gene>
<dbReference type="SUPFAM" id="SSF51735">
    <property type="entry name" value="NAD(P)-binding Rossmann-fold domains"/>
    <property type="match status" value="1"/>
</dbReference>
<sequence length="385" mass="42035">MSADRIRIGMVGGGPGAGIAKAHRMGMRLDDRYALVAGVFSRSLEKSRQAAAKLGVDETRVYADFEQMAREEAAREDGIEVVAIVTPNDSHYPVARAFLEAGIHVICDKPMTGDLEEAERLNALAAEKGRVFVLTHNYSAYAMVREAARRVRDGALGELRIAMVEHASGWAASLVEADASNKQAAWRLDPAQSGEESLIFDLGTHAHQLLRFVSGLEVTEVSAELHTCVPGRRVYDDAQVQVRLANGARGTLWASMAATGHEHGLRIRLFGDKASLEWRQMDPHYLTLNYPGGRRETLVQGHDGQSPDQARLTRVGLGHPEGFIESFANLYGDVAEAIHRYRETGQAAHDDLPLPGSRDGLLGVRFVKAVGESHAAQGRWVHIPL</sequence>
<name>A0ABS9RWP3_9GAMM</name>
<organism evidence="3 4">
    <name type="scientific">Halomonas flagellata</name>
    <dbReference type="NCBI Taxonomy" id="2920385"/>
    <lineage>
        <taxon>Bacteria</taxon>
        <taxon>Pseudomonadati</taxon>
        <taxon>Pseudomonadota</taxon>
        <taxon>Gammaproteobacteria</taxon>
        <taxon>Oceanospirillales</taxon>
        <taxon>Halomonadaceae</taxon>
        <taxon>Halomonas</taxon>
    </lineage>
</organism>
<dbReference type="RefSeq" id="WP_240568913.1">
    <property type="nucleotide sequence ID" value="NZ_JAKVPY010000017.1"/>
</dbReference>
<dbReference type="SUPFAM" id="SSF55347">
    <property type="entry name" value="Glyceraldehyde-3-phosphate dehydrogenase-like, C-terminal domain"/>
    <property type="match status" value="1"/>
</dbReference>
<dbReference type="InterPro" id="IPR051317">
    <property type="entry name" value="Gfo/Idh/MocA_oxidoreduct"/>
</dbReference>
<dbReference type="Gene3D" id="3.30.360.10">
    <property type="entry name" value="Dihydrodipicolinate Reductase, domain 2"/>
    <property type="match status" value="1"/>
</dbReference>
<dbReference type="InterPro" id="IPR036291">
    <property type="entry name" value="NAD(P)-bd_dom_sf"/>
</dbReference>